<protein>
    <submittedName>
        <fullName evidence="1">Uncharacterized protein</fullName>
    </submittedName>
</protein>
<sequence length="230" mass="25797">MIEKTSPGPYIKTEDVSQEETKKPGLNIALMIGAYWLAWSATVVTDTLISVRRQFWPGELFIKSPIIRYIYTNHIYQWPLGGYYTLEPFFTKWSPTINAASFVSSTICTLLQLMSIGHISRFTSYLSDALLTLWMAICMLSGSWLGLTRHEVGIIALPLGWLSGKTVQLACLGMGIYPAEISENKERMAFIASQVIFGVVYAREVSSTPNIIAFVLLIEAALMVWRWLAA</sequence>
<comment type="caution">
    <text evidence="1">The sequence shown here is derived from an EMBL/GenBank/DDBJ whole genome shotgun (WGS) entry which is preliminary data.</text>
</comment>
<dbReference type="Proteomes" id="UP001153331">
    <property type="component" value="Unassembled WGS sequence"/>
</dbReference>
<accession>A0ACC2IJV4</accession>
<organism evidence="1 2">
    <name type="scientific">Boeremia exigua</name>
    <dbReference type="NCBI Taxonomy" id="749465"/>
    <lineage>
        <taxon>Eukaryota</taxon>
        <taxon>Fungi</taxon>
        <taxon>Dikarya</taxon>
        <taxon>Ascomycota</taxon>
        <taxon>Pezizomycotina</taxon>
        <taxon>Dothideomycetes</taxon>
        <taxon>Pleosporomycetidae</taxon>
        <taxon>Pleosporales</taxon>
        <taxon>Pleosporineae</taxon>
        <taxon>Didymellaceae</taxon>
        <taxon>Boeremia</taxon>
    </lineage>
</organism>
<name>A0ACC2IJV4_9PLEO</name>
<keyword evidence="2" id="KW-1185">Reference proteome</keyword>
<evidence type="ECO:0000313" key="2">
    <source>
        <dbReference type="Proteomes" id="UP001153331"/>
    </source>
</evidence>
<gene>
    <name evidence="1" type="ORF">OPT61_g2969</name>
</gene>
<proteinExistence type="predicted"/>
<dbReference type="EMBL" id="JAPHNI010000143">
    <property type="protein sequence ID" value="KAJ8115374.1"/>
    <property type="molecule type" value="Genomic_DNA"/>
</dbReference>
<evidence type="ECO:0000313" key="1">
    <source>
        <dbReference type="EMBL" id="KAJ8115374.1"/>
    </source>
</evidence>
<reference evidence="1" key="1">
    <citation type="submission" date="2022-11" db="EMBL/GenBank/DDBJ databases">
        <title>Genome Sequence of Boeremia exigua.</title>
        <authorList>
            <person name="Buettner E."/>
        </authorList>
    </citation>
    <scope>NUCLEOTIDE SEQUENCE</scope>
    <source>
        <strain evidence="1">CU02</strain>
    </source>
</reference>